<dbReference type="Pfam" id="PF04978">
    <property type="entry name" value="MST"/>
    <property type="match status" value="1"/>
</dbReference>
<evidence type="ECO:0000313" key="1">
    <source>
        <dbReference type="EMBL" id="GAA5145212.1"/>
    </source>
</evidence>
<dbReference type="SUPFAM" id="SSF109854">
    <property type="entry name" value="DinB/YfiT-like putative metalloenzymes"/>
    <property type="match status" value="1"/>
</dbReference>
<accession>A0ABP9PEN3</accession>
<dbReference type="Proteomes" id="UP001500221">
    <property type="component" value="Unassembled WGS sequence"/>
</dbReference>
<organism evidence="1 2">
    <name type="scientific">Nocardioides marinquilinus</name>
    <dbReference type="NCBI Taxonomy" id="1210400"/>
    <lineage>
        <taxon>Bacteria</taxon>
        <taxon>Bacillati</taxon>
        <taxon>Actinomycetota</taxon>
        <taxon>Actinomycetes</taxon>
        <taxon>Propionibacteriales</taxon>
        <taxon>Nocardioidaceae</taxon>
        <taxon>Nocardioides</taxon>
    </lineage>
</organism>
<reference evidence="2" key="1">
    <citation type="journal article" date="2019" name="Int. J. Syst. Evol. Microbiol.">
        <title>The Global Catalogue of Microorganisms (GCM) 10K type strain sequencing project: providing services to taxonomists for standard genome sequencing and annotation.</title>
        <authorList>
            <consortium name="The Broad Institute Genomics Platform"/>
            <consortium name="The Broad Institute Genome Sequencing Center for Infectious Disease"/>
            <person name="Wu L."/>
            <person name="Ma J."/>
        </authorList>
    </citation>
    <scope>NUCLEOTIDE SEQUENCE [LARGE SCALE GENOMIC DNA]</scope>
    <source>
        <strain evidence="2">JCM 18459</strain>
    </source>
</reference>
<dbReference type="Gene3D" id="1.20.120.450">
    <property type="entry name" value="dinb family like domain"/>
    <property type="match status" value="1"/>
</dbReference>
<name>A0ABP9PEN3_9ACTN</name>
<evidence type="ECO:0000313" key="2">
    <source>
        <dbReference type="Proteomes" id="UP001500221"/>
    </source>
</evidence>
<dbReference type="InterPro" id="IPR034660">
    <property type="entry name" value="DinB/YfiT-like"/>
</dbReference>
<keyword evidence="2" id="KW-1185">Reference proteome</keyword>
<proteinExistence type="predicted"/>
<comment type="caution">
    <text evidence="1">The sequence shown here is derived from an EMBL/GenBank/DDBJ whole genome shotgun (WGS) entry which is preliminary data.</text>
</comment>
<dbReference type="InterPro" id="IPR007061">
    <property type="entry name" value="MST-like"/>
</dbReference>
<sequence>MIEVVDDDRAPQPDADDERDLTLGWLRFHRDALAAKCAGLDDDQLVLRAAPPSPLSLLGLVRHLAEMERAYGSWPQGTDRGFSWVWGDYADGAEDDVDCTADDVRESFETWMRERAVTDTALEARPDLDARSEVNGHSVRWNLAKLVGEYARHNGHADLLRERIDGATGE</sequence>
<gene>
    <name evidence="1" type="ORF">GCM10023340_14140</name>
</gene>
<dbReference type="EMBL" id="BAABKG010000002">
    <property type="protein sequence ID" value="GAA5145212.1"/>
    <property type="molecule type" value="Genomic_DNA"/>
</dbReference>
<protein>
    <submittedName>
        <fullName evidence="1">DinB family protein</fullName>
    </submittedName>
</protein>